<gene>
    <name evidence="12" type="ORF">BHQ10_004975</name>
</gene>
<dbReference type="OrthoDB" id="416222at2759"/>
<keyword evidence="9" id="KW-0624">Polysaccharide degradation</keyword>
<evidence type="ECO:0000256" key="7">
    <source>
        <dbReference type="ARBA" id="ARBA00023277"/>
    </source>
</evidence>
<dbReference type="GO" id="GO:0008422">
    <property type="term" value="F:beta-glucosidase activity"/>
    <property type="evidence" value="ECO:0007669"/>
    <property type="project" value="UniProtKB-EC"/>
</dbReference>
<dbReference type="SUPFAM" id="SSF52279">
    <property type="entry name" value="Beta-D-glucan exohydrolase, C-terminal domain"/>
    <property type="match status" value="1"/>
</dbReference>
<protein>
    <recommendedName>
        <fullName evidence="3">beta-glucosidase</fullName>
        <ecNumber evidence="3">3.2.1.21</ecNumber>
    </recommendedName>
</protein>
<evidence type="ECO:0000259" key="10">
    <source>
        <dbReference type="Pfam" id="PF00933"/>
    </source>
</evidence>
<organism evidence="12 13">
    <name type="scientific">Talaromyces amestolkiae</name>
    <dbReference type="NCBI Taxonomy" id="1196081"/>
    <lineage>
        <taxon>Eukaryota</taxon>
        <taxon>Fungi</taxon>
        <taxon>Dikarya</taxon>
        <taxon>Ascomycota</taxon>
        <taxon>Pezizomycotina</taxon>
        <taxon>Eurotiomycetes</taxon>
        <taxon>Eurotiomycetidae</taxon>
        <taxon>Eurotiales</taxon>
        <taxon>Trichocomaceae</taxon>
        <taxon>Talaromyces</taxon>
        <taxon>Talaromyces sect. Talaromyces</taxon>
    </lineage>
</organism>
<comment type="similarity">
    <text evidence="2">Belongs to the glycosyl hydrolase 3 family.</text>
</comment>
<evidence type="ECO:0000256" key="4">
    <source>
        <dbReference type="ARBA" id="ARBA00022729"/>
    </source>
</evidence>
<dbReference type="AlphaFoldDB" id="A0A364KZH3"/>
<proteinExistence type="inferred from homology"/>
<dbReference type="InterPro" id="IPR001764">
    <property type="entry name" value="Glyco_hydro_3_N"/>
</dbReference>
<evidence type="ECO:0000256" key="9">
    <source>
        <dbReference type="ARBA" id="ARBA00023326"/>
    </source>
</evidence>
<evidence type="ECO:0000256" key="2">
    <source>
        <dbReference type="ARBA" id="ARBA00005336"/>
    </source>
</evidence>
<dbReference type="Gene3D" id="3.20.20.300">
    <property type="entry name" value="Glycoside hydrolase, family 3, N-terminal domain"/>
    <property type="match status" value="1"/>
</dbReference>
<evidence type="ECO:0000256" key="1">
    <source>
        <dbReference type="ARBA" id="ARBA00000448"/>
    </source>
</evidence>
<comment type="caution">
    <text evidence="12">The sequence shown here is derived from an EMBL/GenBank/DDBJ whole genome shotgun (WGS) entry which is preliminary data.</text>
</comment>
<dbReference type="InterPro" id="IPR017853">
    <property type="entry name" value="GH"/>
</dbReference>
<evidence type="ECO:0000256" key="3">
    <source>
        <dbReference type="ARBA" id="ARBA00012744"/>
    </source>
</evidence>
<reference evidence="12 13" key="1">
    <citation type="journal article" date="2017" name="Biotechnol. Biofuels">
        <title>Differential beta-glucosidase expression as a function of carbon source availability in Talaromyces amestolkiae: a genomic and proteomic approach.</title>
        <authorList>
            <person name="de Eugenio L.I."/>
            <person name="Mendez-Liter J.A."/>
            <person name="Nieto-Dominguez M."/>
            <person name="Alonso L."/>
            <person name="Gil-Munoz J."/>
            <person name="Barriuso J."/>
            <person name="Prieto A."/>
            <person name="Martinez M.J."/>
        </authorList>
    </citation>
    <scope>NUCLEOTIDE SEQUENCE [LARGE SCALE GENOMIC DNA]</scope>
    <source>
        <strain evidence="12 13">CIB</strain>
    </source>
</reference>
<dbReference type="InterPro" id="IPR051915">
    <property type="entry name" value="Cellulose_Degrad_GH3"/>
</dbReference>
<dbReference type="Proteomes" id="UP000249363">
    <property type="component" value="Unassembled WGS sequence"/>
</dbReference>
<dbReference type="RefSeq" id="XP_040733479.1">
    <property type="nucleotide sequence ID" value="XM_040877399.1"/>
</dbReference>
<dbReference type="PRINTS" id="PR00133">
    <property type="entry name" value="GLHYDRLASE3"/>
</dbReference>
<dbReference type="GO" id="GO:0009251">
    <property type="term" value="P:glucan catabolic process"/>
    <property type="evidence" value="ECO:0007669"/>
    <property type="project" value="TreeGrafter"/>
</dbReference>
<keyword evidence="13" id="KW-1185">Reference proteome</keyword>
<dbReference type="PANTHER" id="PTHR30620:SF16">
    <property type="entry name" value="LYSOSOMAL BETA GLUCOSIDASE"/>
    <property type="match status" value="1"/>
</dbReference>
<dbReference type="SUPFAM" id="SSF51445">
    <property type="entry name" value="(Trans)glycosidases"/>
    <property type="match status" value="1"/>
</dbReference>
<accession>A0A364KZH3</accession>
<name>A0A364KZH3_TALAM</name>
<evidence type="ECO:0000259" key="11">
    <source>
        <dbReference type="Pfam" id="PF01915"/>
    </source>
</evidence>
<dbReference type="InterPro" id="IPR002772">
    <property type="entry name" value="Glyco_hydro_3_C"/>
</dbReference>
<evidence type="ECO:0000313" key="12">
    <source>
        <dbReference type="EMBL" id="RAO68963.1"/>
    </source>
</evidence>
<dbReference type="InterPro" id="IPR036881">
    <property type="entry name" value="Glyco_hydro_3_C_sf"/>
</dbReference>
<sequence>MSELEANVPYRNSALRVEERVDDLIGRMILEEKAGMMFHDLIFAGPDGTLAGAIPQFDFPSSEEVIRQKLMNHFNLLGPISDARAAARWYNTVQREARKTRLGIPVTISSDPRNHFTDNVGTSFSAGVFSQWPEMLGLAALRSADLVERFGHIARQEYLAVGIRLALHPQVDLATEPRWARLNAGFGEDADLSSELVAAYIHGFQNGAVLNEHSVSTMTKHFPGGGPQKDGEDPHFVYGREQIYPGNNFGYHLKPFQAAIDAGGAQIMPYYGMPVGTKYEEVGFAFNKALMTGLLREEMGFQGIVCTDWGLLTDKKILGQDMPARAWGLEHLDRSERLLRILDAGCDQLGGESCVELLVQLVEAGRVSIDRLDQSVKRLLSAKFLLGLFDNPFVDEEAAAGIVGNSQFSAMGYDAQCRSYTLLTNRQSCLPLKPTSKSQLGETKTLKVYVEGIPIYIVQARGMTVVAAPEDAEVALLRLKTPFEPRPGPFEALFHTGSLEFSPEEKIRQSRIYDTVPIVIVDIYADRPPVVPEIIEAATAVLISYGSTGDAFLDIVLGISAPEGQLPFDIPSSMDAIRQSKSDTPFDTENPLFRFGHGLRYGMQEV</sequence>
<evidence type="ECO:0000313" key="13">
    <source>
        <dbReference type="Proteomes" id="UP000249363"/>
    </source>
</evidence>
<dbReference type="GeneID" id="63794191"/>
<dbReference type="Pfam" id="PF00933">
    <property type="entry name" value="Glyco_hydro_3"/>
    <property type="match status" value="1"/>
</dbReference>
<dbReference type="Pfam" id="PF01915">
    <property type="entry name" value="Glyco_hydro_3_C"/>
    <property type="match status" value="1"/>
</dbReference>
<keyword evidence="6" id="KW-0325">Glycoprotein</keyword>
<keyword evidence="8" id="KW-0326">Glycosidase</keyword>
<dbReference type="EMBL" id="MIKG01000008">
    <property type="protein sequence ID" value="RAO68963.1"/>
    <property type="molecule type" value="Genomic_DNA"/>
</dbReference>
<feature type="domain" description="Glycoside hydrolase family 3 C-terminal" evidence="11">
    <location>
        <begin position="510"/>
        <end position="601"/>
    </location>
</feature>
<evidence type="ECO:0000256" key="6">
    <source>
        <dbReference type="ARBA" id="ARBA00023180"/>
    </source>
</evidence>
<comment type="catalytic activity">
    <reaction evidence="1">
        <text>Hydrolysis of terminal, non-reducing beta-D-glucosyl residues with release of beta-D-glucose.</text>
        <dbReference type="EC" id="3.2.1.21"/>
    </reaction>
</comment>
<dbReference type="Gene3D" id="3.40.50.1700">
    <property type="entry name" value="Glycoside hydrolase family 3 C-terminal domain"/>
    <property type="match status" value="1"/>
</dbReference>
<dbReference type="InterPro" id="IPR036962">
    <property type="entry name" value="Glyco_hydro_3_N_sf"/>
</dbReference>
<evidence type="ECO:0000256" key="5">
    <source>
        <dbReference type="ARBA" id="ARBA00022801"/>
    </source>
</evidence>
<keyword evidence="4" id="KW-0732">Signal</keyword>
<keyword evidence="7" id="KW-0119">Carbohydrate metabolism</keyword>
<dbReference type="STRING" id="1196081.A0A364KZH3"/>
<dbReference type="PANTHER" id="PTHR30620">
    <property type="entry name" value="PERIPLASMIC BETA-GLUCOSIDASE-RELATED"/>
    <property type="match status" value="1"/>
</dbReference>
<dbReference type="EC" id="3.2.1.21" evidence="3"/>
<keyword evidence="5" id="KW-0378">Hydrolase</keyword>
<feature type="domain" description="Glycoside hydrolase family 3 N-terminal" evidence="10">
    <location>
        <begin position="81"/>
        <end position="381"/>
    </location>
</feature>
<evidence type="ECO:0000256" key="8">
    <source>
        <dbReference type="ARBA" id="ARBA00023295"/>
    </source>
</evidence>